<evidence type="ECO:0000313" key="3">
    <source>
        <dbReference type="Proteomes" id="UP001589775"/>
    </source>
</evidence>
<feature type="transmembrane region" description="Helical" evidence="1">
    <location>
        <begin position="63"/>
        <end position="87"/>
    </location>
</feature>
<keyword evidence="3" id="KW-1185">Reference proteome</keyword>
<sequence length="253" mass="26631">MYAPNNRDLLLACLLANLAVLAVAMTDNAILRTVLCLPLALLVCGHTAVRAIGIAANSIAEHLAYAIGASLVVGIAGGLVLNAVGALSPLGWAAWFWLVVVGSSLLAIRSGGAALAQFVVPGGTPNGVRPWHVGAIALSLMIATGAYVLAVRDEAAQQQFKYTEFWLLPADDGGRLKVGVRSGEAKGQRFDVEVVLDGRPIATFRSLEMAPGETWTRELPVAPGATPRQAVARLYRPDDNRLYRSVSALLGRS</sequence>
<evidence type="ECO:0008006" key="4">
    <source>
        <dbReference type="Google" id="ProtNLM"/>
    </source>
</evidence>
<keyword evidence="1" id="KW-0472">Membrane</keyword>
<feature type="transmembrane region" description="Helical" evidence="1">
    <location>
        <begin position="94"/>
        <end position="119"/>
    </location>
</feature>
<feature type="transmembrane region" description="Helical" evidence="1">
    <location>
        <begin position="131"/>
        <end position="151"/>
    </location>
</feature>
<dbReference type="Proteomes" id="UP001589775">
    <property type="component" value="Unassembled WGS sequence"/>
</dbReference>
<keyword evidence="1" id="KW-0812">Transmembrane</keyword>
<accession>A0ABV6EWI0</accession>
<evidence type="ECO:0000256" key="1">
    <source>
        <dbReference type="SAM" id="Phobius"/>
    </source>
</evidence>
<keyword evidence="1" id="KW-1133">Transmembrane helix</keyword>
<evidence type="ECO:0000313" key="2">
    <source>
        <dbReference type="EMBL" id="MFC0242581.1"/>
    </source>
</evidence>
<comment type="caution">
    <text evidence="2">The sequence shown here is derived from an EMBL/GenBank/DDBJ whole genome shotgun (WGS) entry which is preliminary data.</text>
</comment>
<organism evidence="2 3">
    <name type="scientific">Rhodopseudomonas telluris</name>
    <dbReference type="NCBI Taxonomy" id="644215"/>
    <lineage>
        <taxon>Bacteria</taxon>
        <taxon>Pseudomonadati</taxon>
        <taxon>Pseudomonadota</taxon>
        <taxon>Alphaproteobacteria</taxon>
        <taxon>Hyphomicrobiales</taxon>
        <taxon>Nitrobacteraceae</taxon>
        <taxon>Rhodopseudomonas</taxon>
    </lineage>
</organism>
<dbReference type="EMBL" id="JBHLWM010000008">
    <property type="protein sequence ID" value="MFC0242581.1"/>
    <property type="molecule type" value="Genomic_DNA"/>
</dbReference>
<reference evidence="2 3" key="1">
    <citation type="submission" date="2024-09" db="EMBL/GenBank/DDBJ databases">
        <authorList>
            <person name="Sun Q."/>
            <person name="Mori K."/>
        </authorList>
    </citation>
    <scope>NUCLEOTIDE SEQUENCE [LARGE SCALE GENOMIC DNA]</scope>
    <source>
        <strain evidence="2 3">KCTC 23279</strain>
    </source>
</reference>
<dbReference type="RefSeq" id="WP_378390686.1">
    <property type="nucleotide sequence ID" value="NZ_JBHLWM010000008.1"/>
</dbReference>
<protein>
    <recommendedName>
        <fullName evidence="4">DUF1616 domain-containing protein</fullName>
    </recommendedName>
</protein>
<name>A0ABV6EWI0_9BRAD</name>
<proteinExistence type="predicted"/>
<gene>
    <name evidence="2" type="ORF">ACFFJ6_18960</name>
</gene>